<dbReference type="HOGENOM" id="CLU_3198316_0_0_9"/>
<name>G9YQC7_FLAPL</name>
<protein>
    <submittedName>
        <fullName evidence="1">Uncharacterized protein</fullName>
    </submittedName>
</protein>
<dbReference type="EMBL" id="AGCK01000132">
    <property type="protein sequence ID" value="EHM51422.1"/>
    <property type="molecule type" value="Genomic_DNA"/>
</dbReference>
<dbReference type="AlphaFoldDB" id="G9YQC7"/>
<comment type="caution">
    <text evidence="1">The sequence shown here is derived from an EMBL/GenBank/DDBJ whole genome shotgun (WGS) entry which is preliminary data.</text>
</comment>
<accession>G9YQC7</accession>
<proteinExistence type="predicted"/>
<dbReference type="Proteomes" id="UP000004459">
    <property type="component" value="Unassembled WGS sequence"/>
</dbReference>
<reference evidence="1 2" key="1">
    <citation type="submission" date="2011-08" db="EMBL/GenBank/DDBJ databases">
        <authorList>
            <person name="Weinstock G."/>
            <person name="Sodergren E."/>
            <person name="Clifton S."/>
            <person name="Fulton L."/>
            <person name="Fulton B."/>
            <person name="Courtney L."/>
            <person name="Fronick C."/>
            <person name="Harrison M."/>
            <person name="Strong C."/>
            <person name="Farmer C."/>
            <person name="Delahaunty K."/>
            <person name="Markovic C."/>
            <person name="Hall O."/>
            <person name="Minx P."/>
            <person name="Tomlinson C."/>
            <person name="Mitreva M."/>
            <person name="Hou S."/>
            <person name="Chen J."/>
            <person name="Wollam A."/>
            <person name="Pepin K.H."/>
            <person name="Johnson M."/>
            <person name="Bhonagiri V."/>
            <person name="Zhang X."/>
            <person name="Suruliraj S."/>
            <person name="Warren W."/>
            <person name="Chinwalla A."/>
            <person name="Mardis E.R."/>
            <person name="Wilson R.K."/>
        </authorList>
    </citation>
    <scope>NUCLEOTIDE SEQUENCE [LARGE SCALE GENOMIC DNA]</scope>
    <source>
        <strain evidence="1 2">ATCC 29863</strain>
    </source>
</reference>
<evidence type="ECO:0000313" key="1">
    <source>
        <dbReference type="EMBL" id="EHM51422.1"/>
    </source>
</evidence>
<sequence>MTCKPLLFWSYGLHLNQIQRLWSDEIEVKKTILFAEPWHLLSVLR</sequence>
<evidence type="ECO:0000313" key="2">
    <source>
        <dbReference type="Proteomes" id="UP000004459"/>
    </source>
</evidence>
<gene>
    <name evidence="1" type="ORF">HMPREF0372_01720</name>
</gene>
<organism evidence="1 2">
    <name type="scientific">Flavonifractor plautii ATCC 29863</name>
    <dbReference type="NCBI Taxonomy" id="411475"/>
    <lineage>
        <taxon>Bacteria</taxon>
        <taxon>Bacillati</taxon>
        <taxon>Bacillota</taxon>
        <taxon>Clostridia</taxon>
        <taxon>Eubacteriales</taxon>
        <taxon>Oscillospiraceae</taxon>
        <taxon>Flavonifractor</taxon>
    </lineage>
</organism>